<reference evidence="4 5" key="1">
    <citation type="journal article" date="2017" name="Antonie Van Leeuwenhoek">
        <title>Rhizobium rhizosphaerae sp. nov., a novel species isolated from rice rhizosphere.</title>
        <authorList>
            <person name="Zhao J.J."/>
            <person name="Zhang J."/>
            <person name="Zhang R.J."/>
            <person name="Zhang C.W."/>
            <person name="Yin H.Q."/>
            <person name="Zhang X.X."/>
        </authorList>
    </citation>
    <scope>NUCLEOTIDE SEQUENCE [LARGE SCALE GENOMIC DNA]</scope>
    <source>
        <strain evidence="4 5">BSs20135</strain>
    </source>
</reference>
<dbReference type="SMART" id="SM00028">
    <property type="entry name" value="TPR"/>
    <property type="match status" value="2"/>
</dbReference>
<organism evidence="4 5">
    <name type="scientific">Paraglaciecola arctica BSs20135</name>
    <dbReference type="NCBI Taxonomy" id="493475"/>
    <lineage>
        <taxon>Bacteria</taxon>
        <taxon>Pseudomonadati</taxon>
        <taxon>Pseudomonadota</taxon>
        <taxon>Gammaproteobacteria</taxon>
        <taxon>Alteromonadales</taxon>
        <taxon>Alteromonadaceae</taxon>
        <taxon>Paraglaciecola</taxon>
    </lineage>
</organism>
<proteinExistence type="predicted"/>
<dbReference type="eggNOG" id="COG0457">
    <property type="taxonomic scope" value="Bacteria"/>
</dbReference>
<keyword evidence="5" id="KW-1185">Reference proteome</keyword>
<gene>
    <name evidence="4" type="ORF">GARC_2730</name>
</gene>
<dbReference type="InterPro" id="IPR012338">
    <property type="entry name" value="Beta-lactam/transpept-like"/>
</dbReference>
<keyword evidence="2" id="KW-0732">Signal</keyword>
<dbReference type="eggNOG" id="COG1680">
    <property type="taxonomic scope" value="Bacteria"/>
</dbReference>
<evidence type="ECO:0000313" key="4">
    <source>
        <dbReference type="EMBL" id="GAC19695.1"/>
    </source>
</evidence>
<dbReference type="SUPFAM" id="SSF48452">
    <property type="entry name" value="TPR-like"/>
    <property type="match status" value="1"/>
</dbReference>
<dbReference type="Proteomes" id="UP000006327">
    <property type="component" value="Unassembled WGS sequence"/>
</dbReference>
<protein>
    <recommendedName>
        <fullName evidence="3">Beta-lactamase-related domain-containing protein</fullName>
    </recommendedName>
</protein>
<comment type="caution">
    <text evidence="4">The sequence shown here is derived from an EMBL/GenBank/DDBJ whole genome shotgun (WGS) entry which is preliminary data.</text>
</comment>
<dbReference type="OrthoDB" id="9799367at2"/>
<feature type="repeat" description="TPR" evidence="1">
    <location>
        <begin position="569"/>
        <end position="602"/>
    </location>
</feature>
<feature type="chain" id="PRO_5003898163" description="Beta-lactamase-related domain-containing protein" evidence="2">
    <location>
        <begin position="29"/>
        <end position="618"/>
    </location>
</feature>
<dbReference type="RefSeq" id="WP_007620831.1">
    <property type="nucleotide sequence ID" value="NZ_BAEO01000037.1"/>
</dbReference>
<dbReference type="InterPro" id="IPR001466">
    <property type="entry name" value="Beta-lactam-related"/>
</dbReference>
<evidence type="ECO:0000256" key="2">
    <source>
        <dbReference type="SAM" id="SignalP"/>
    </source>
</evidence>
<dbReference type="InterPro" id="IPR019734">
    <property type="entry name" value="TPR_rpt"/>
</dbReference>
<sequence>MNTPTKRMLIRFCSIGLLFGASINTIQATALNNDYGKQLSKVRLTDNTQLSYQDFIEQARVTGLSIAVVDDFKVVFSETAGLKESGTQHKIDSNTAFSTASISKPVTATVVMMLAEQGKLNLDVPVSTYLKRWTMPESDFTKDNPITLRQLLSHTAGMSQGGFADFHLGDDIPTLVESLNGQKLPRYKTPISVEFEPETKWNYSGGGYVIVQVAIEDLTGKPLAQLAEEMLFTPLNMQHTTMYQNDQAKFLTNVAKVHDLDQQVIRDGIPICPQVAPSGMWSTPLDMAKFTIEYQKALAGKPTEVISTWVAQQTTEVQTLKVTGGWSAGWMRFEAQGNLDWFSHGGSNTGTGGHVMATMQDGKGIMLFINATTQTRNPAITMLIDSVIKNLQWTQPFVPSQQLLPKGQGDKMIGRYLSPFDQIVNITQEQNKLIYHNPLQIGGGQFSGELHYLKDNRFALDAHANVLGLELNPVDNQVYLTLFRTGTSLKDHAMRKLQQGEQLPFEVAENQGVEQSIKAYSVWKKQYPASRLLSSNALNNAGYMALAKKDFQAAINYLSVYGALYPDDANAFDSLAEAYMTKGDIQLAVDNYKKSLGLNADNQNAKDMLKKLNAEKAL</sequence>
<dbReference type="STRING" id="493475.GARC_2730"/>
<dbReference type="AlphaFoldDB" id="K6Z8B4"/>
<evidence type="ECO:0000259" key="3">
    <source>
        <dbReference type="Pfam" id="PF00144"/>
    </source>
</evidence>
<dbReference type="SUPFAM" id="SSF56601">
    <property type="entry name" value="beta-lactamase/transpeptidase-like"/>
    <property type="match status" value="1"/>
</dbReference>
<name>K6Z8B4_9ALTE</name>
<dbReference type="InterPro" id="IPR011990">
    <property type="entry name" value="TPR-like_helical_dom_sf"/>
</dbReference>
<dbReference type="PANTHER" id="PTHR43283:SF18">
    <property type="match status" value="1"/>
</dbReference>
<dbReference type="PROSITE" id="PS50005">
    <property type="entry name" value="TPR"/>
    <property type="match status" value="1"/>
</dbReference>
<dbReference type="PANTHER" id="PTHR43283">
    <property type="entry name" value="BETA-LACTAMASE-RELATED"/>
    <property type="match status" value="1"/>
</dbReference>
<feature type="domain" description="Beta-lactamase-related" evidence="3">
    <location>
        <begin position="53"/>
        <end position="374"/>
    </location>
</feature>
<evidence type="ECO:0000313" key="5">
    <source>
        <dbReference type="Proteomes" id="UP000006327"/>
    </source>
</evidence>
<feature type="signal peptide" evidence="2">
    <location>
        <begin position="1"/>
        <end position="28"/>
    </location>
</feature>
<dbReference type="Pfam" id="PF00144">
    <property type="entry name" value="Beta-lactamase"/>
    <property type="match status" value="1"/>
</dbReference>
<keyword evidence="1" id="KW-0802">TPR repeat</keyword>
<dbReference type="EMBL" id="BAEO01000037">
    <property type="protein sequence ID" value="GAC19695.1"/>
    <property type="molecule type" value="Genomic_DNA"/>
</dbReference>
<accession>K6Z8B4</accession>
<evidence type="ECO:0000256" key="1">
    <source>
        <dbReference type="PROSITE-ProRule" id="PRU00339"/>
    </source>
</evidence>
<dbReference type="InterPro" id="IPR050789">
    <property type="entry name" value="Diverse_Enzym_Activities"/>
</dbReference>
<dbReference type="Gene3D" id="1.25.40.10">
    <property type="entry name" value="Tetratricopeptide repeat domain"/>
    <property type="match status" value="1"/>
</dbReference>
<dbReference type="Gene3D" id="3.40.710.10">
    <property type="entry name" value="DD-peptidase/beta-lactamase superfamily"/>
    <property type="match status" value="1"/>
</dbReference>